<keyword evidence="1" id="KW-0472">Membrane</keyword>
<accession>A0A6A9UZB5</accession>
<comment type="caution">
    <text evidence="2">The sequence shown here is derived from an EMBL/GenBank/DDBJ whole genome shotgun (WGS) entry which is preliminary data.</text>
</comment>
<sequence>MDVPGTLTALWQIVVVSLLVGAGVPAVFAVGVRALAEVPAGPAPFPRRLLAGCCFGVASLAVVAGIVLIVLGGR</sequence>
<feature type="transmembrane region" description="Helical" evidence="1">
    <location>
        <begin position="12"/>
        <end position="36"/>
    </location>
</feature>
<keyword evidence="1" id="KW-1133">Transmembrane helix</keyword>
<evidence type="ECO:0000313" key="2">
    <source>
        <dbReference type="EMBL" id="MVA77365.1"/>
    </source>
</evidence>
<evidence type="ECO:0000256" key="1">
    <source>
        <dbReference type="SAM" id="Phobius"/>
    </source>
</evidence>
<dbReference type="AlphaFoldDB" id="A0A6A9UZB5"/>
<proteinExistence type="predicted"/>
<gene>
    <name evidence="2" type="ORF">GC722_15240</name>
</gene>
<protein>
    <submittedName>
        <fullName evidence="2">Uncharacterized protein</fullName>
    </submittedName>
</protein>
<dbReference type="EMBL" id="WPCU01000010">
    <property type="protein sequence ID" value="MVA77365.1"/>
    <property type="molecule type" value="Genomic_DNA"/>
</dbReference>
<keyword evidence="1" id="KW-0812">Transmembrane</keyword>
<name>A0A6A9UZB5_9ACTN</name>
<reference evidence="2 3" key="1">
    <citation type="submission" date="2019-12" db="EMBL/GenBank/DDBJ databases">
        <title>Auraticoccus cholistani sp. nov., an actinomycete isolated from soil of Cholistan desert.</title>
        <authorList>
            <person name="Cheema M.T."/>
        </authorList>
    </citation>
    <scope>NUCLEOTIDE SEQUENCE [LARGE SCALE GENOMIC DNA]</scope>
    <source>
        <strain evidence="2 3">F435</strain>
    </source>
</reference>
<keyword evidence="3" id="KW-1185">Reference proteome</keyword>
<organism evidence="2 3">
    <name type="scientific">Auraticoccus cholistanensis</name>
    <dbReference type="NCBI Taxonomy" id="2656650"/>
    <lineage>
        <taxon>Bacteria</taxon>
        <taxon>Bacillati</taxon>
        <taxon>Actinomycetota</taxon>
        <taxon>Actinomycetes</taxon>
        <taxon>Propionibacteriales</taxon>
        <taxon>Propionibacteriaceae</taxon>
        <taxon>Auraticoccus</taxon>
    </lineage>
</organism>
<dbReference type="Proteomes" id="UP000435304">
    <property type="component" value="Unassembled WGS sequence"/>
</dbReference>
<dbReference type="RefSeq" id="WP_156611537.1">
    <property type="nucleotide sequence ID" value="NZ_WPCU01000010.1"/>
</dbReference>
<evidence type="ECO:0000313" key="3">
    <source>
        <dbReference type="Proteomes" id="UP000435304"/>
    </source>
</evidence>
<feature type="transmembrane region" description="Helical" evidence="1">
    <location>
        <begin position="48"/>
        <end position="71"/>
    </location>
</feature>